<protein>
    <submittedName>
        <fullName evidence="2">HNH endonuclease</fullName>
    </submittedName>
</protein>
<dbReference type="Pfam" id="PF14279">
    <property type="entry name" value="HNH_5"/>
    <property type="match status" value="1"/>
</dbReference>
<proteinExistence type="predicted"/>
<accession>A0ABS9A5C4</accession>
<gene>
    <name evidence="2" type="ORF">HOP53_14060</name>
</gene>
<dbReference type="RefSeq" id="WP_234270611.1">
    <property type="nucleotide sequence ID" value="NZ_JABFTX010000003.1"/>
</dbReference>
<dbReference type="SMART" id="SM00507">
    <property type="entry name" value="HNHc"/>
    <property type="match status" value="1"/>
</dbReference>
<comment type="caution">
    <text evidence="2">The sequence shown here is derived from an EMBL/GenBank/DDBJ whole genome shotgun (WGS) entry which is preliminary data.</text>
</comment>
<reference evidence="2 3" key="1">
    <citation type="journal article" date="2021" name="Front. Microbiol.">
        <title>Aerobic Denitrification and Heterotrophic Sulfur Oxidation in the Genus Halomonas Revealed by Six Novel Species Characterizations and Genome-Based Analysis.</title>
        <authorList>
            <person name="Wang L."/>
            <person name="Shao Z."/>
        </authorList>
    </citation>
    <scope>NUCLEOTIDE SEQUENCE [LARGE SCALE GENOMIC DNA]</scope>
    <source>
        <strain evidence="2 3">MCCC 1A11081</strain>
    </source>
</reference>
<evidence type="ECO:0000313" key="2">
    <source>
        <dbReference type="EMBL" id="MCE8003965.1"/>
    </source>
</evidence>
<keyword evidence="2" id="KW-0255">Endonuclease</keyword>
<organism evidence="2 3">
    <name type="scientific">Billgrantia ethanolica</name>
    <dbReference type="NCBI Taxonomy" id="2733486"/>
    <lineage>
        <taxon>Bacteria</taxon>
        <taxon>Pseudomonadati</taxon>
        <taxon>Pseudomonadota</taxon>
        <taxon>Gammaproteobacteria</taxon>
        <taxon>Oceanospirillales</taxon>
        <taxon>Halomonadaceae</taxon>
        <taxon>Billgrantia</taxon>
    </lineage>
</organism>
<dbReference type="EMBL" id="JABFTX010000003">
    <property type="protein sequence ID" value="MCE8003965.1"/>
    <property type="molecule type" value="Genomic_DNA"/>
</dbReference>
<dbReference type="CDD" id="cd00085">
    <property type="entry name" value="HNHc"/>
    <property type="match status" value="1"/>
</dbReference>
<evidence type="ECO:0000313" key="3">
    <source>
        <dbReference type="Proteomes" id="UP001320168"/>
    </source>
</evidence>
<keyword evidence="2" id="KW-0378">Hydrolase</keyword>
<dbReference type="InterPro" id="IPR003615">
    <property type="entry name" value="HNH_nuc"/>
</dbReference>
<dbReference type="Gene3D" id="1.10.30.50">
    <property type="match status" value="1"/>
</dbReference>
<dbReference type="InterPro" id="IPR029471">
    <property type="entry name" value="HNH_5"/>
</dbReference>
<keyword evidence="3" id="KW-1185">Reference proteome</keyword>
<dbReference type="GO" id="GO:0004519">
    <property type="term" value="F:endonuclease activity"/>
    <property type="evidence" value="ECO:0007669"/>
    <property type="project" value="UniProtKB-KW"/>
</dbReference>
<name>A0ABS9A5C4_9GAMM</name>
<keyword evidence="2" id="KW-0540">Nuclease</keyword>
<sequence length="103" mass="11394">MLKSMLKIAQNTINAKTGSGYRQIYLSRYPQDEHICAGCKSIFPTSRIQVDHIIPQKHGGSNAVTNLQAMCAPCNNAKRAKIDQLSLQYSGAALLREIKKIYG</sequence>
<evidence type="ECO:0000259" key="1">
    <source>
        <dbReference type="SMART" id="SM00507"/>
    </source>
</evidence>
<feature type="domain" description="HNH nuclease" evidence="1">
    <location>
        <begin position="20"/>
        <end position="76"/>
    </location>
</feature>
<dbReference type="Proteomes" id="UP001320168">
    <property type="component" value="Unassembled WGS sequence"/>
</dbReference>